<accession>A0A1U9XEZ7</accession>
<organism evidence="1">
    <name type="scientific">Escherichia coli</name>
    <dbReference type="NCBI Taxonomy" id="562"/>
    <lineage>
        <taxon>Bacteria</taxon>
        <taxon>Pseudomonadati</taxon>
        <taxon>Pseudomonadota</taxon>
        <taxon>Gammaproteobacteria</taxon>
        <taxon>Enterobacterales</taxon>
        <taxon>Enterobacteriaceae</taxon>
        <taxon>Escherichia</taxon>
    </lineage>
</organism>
<reference evidence="1" key="1">
    <citation type="submission" date="2016-10" db="EMBL/GenBank/DDBJ databases">
        <authorList>
            <person name="Sun J."/>
        </authorList>
    </citation>
    <scope>NUCLEOTIDE SEQUENCE</scope>
    <source>
        <strain evidence="1">GD17</strain>
        <plasmid evidence="1">pGD17-2</plasmid>
    </source>
</reference>
<geneLocation type="plasmid" evidence="1">
    <name>pGD17-2</name>
</geneLocation>
<dbReference type="AlphaFoldDB" id="A0A1U9XEZ7"/>
<evidence type="ECO:0000313" key="1">
    <source>
        <dbReference type="EMBL" id="AQZ20062.1"/>
    </source>
</evidence>
<name>A0A1U9XEZ7_ECOLX</name>
<sequence length="33" mass="3992">MNGWHLKSDYLETLVLHRENEELILDGIMQHEQ</sequence>
<dbReference type="EMBL" id="KY075650">
    <property type="protein sequence ID" value="AQZ20062.1"/>
    <property type="molecule type" value="Genomic_DNA"/>
</dbReference>
<protein>
    <submittedName>
        <fullName evidence="1">Uncharacterized protein</fullName>
    </submittedName>
</protein>
<proteinExistence type="predicted"/>
<gene>
    <name evidence="1" type="ORF">17-2_00112</name>
</gene>
<keyword evidence="1" id="KW-0614">Plasmid</keyword>